<reference evidence="3 4" key="1">
    <citation type="submission" date="2023-01" db="EMBL/GenBank/DDBJ databases">
        <title>Analysis of 21 Apiospora genomes using comparative genomics revels a genus with tremendous synthesis potential of carbohydrate active enzymes and secondary metabolites.</title>
        <authorList>
            <person name="Sorensen T."/>
        </authorList>
    </citation>
    <scope>NUCLEOTIDE SEQUENCE [LARGE SCALE GENOMIC DNA]</scope>
    <source>
        <strain evidence="3 4">CBS 135458</strain>
    </source>
</reference>
<dbReference type="Pfam" id="PF07859">
    <property type="entry name" value="Abhydrolase_3"/>
    <property type="match status" value="1"/>
</dbReference>
<comment type="caution">
    <text evidence="3">The sequence shown here is derived from an EMBL/GenBank/DDBJ whole genome shotgun (WGS) entry which is preliminary data.</text>
</comment>
<dbReference type="EMBL" id="JAQQWL010000011">
    <property type="protein sequence ID" value="KAK8048600.1"/>
    <property type="molecule type" value="Genomic_DNA"/>
</dbReference>
<name>A0ABR1TPL4_9PEZI</name>
<evidence type="ECO:0000313" key="3">
    <source>
        <dbReference type="EMBL" id="KAK8048600.1"/>
    </source>
</evidence>
<dbReference type="InterPro" id="IPR013094">
    <property type="entry name" value="AB_hydrolase_3"/>
</dbReference>
<accession>A0ABR1TPL4</accession>
<evidence type="ECO:0000313" key="4">
    <source>
        <dbReference type="Proteomes" id="UP001480595"/>
    </source>
</evidence>
<dbReference type="PANTHER" id="PTHR48081:SF8">
    <property type="entry name" value="ALPHA_BETA HYDROLASE FOLD-3 DOMAIN-CONTAINING PROTEIN-RELATED"/>
    <property type="match status" value="1"/>
</dbReference>
<gene>
    <name evidence="3" type="ORF">PG994_010330</name>
</gene>
<dbReference type="InterPro" id="IPR029058">
    <property type="entry name" value="AB_hydrolase_fold"/>
</dbReference>
<organism evidence="3 4">
    <name type="scientific">Apiospora phragmitis</name>
    <dbReference type="NCBI Taxonomy" id="2905665"/>
    <lineage>
        <taxon>Eukaryota</taxon>
        <taxon>Fungi</taxon>
        <taxon>Dikarya</taxon>
        <taxon>Ascomycota</taxon>
        <taxon>Pezizomycotina</taxon>
        <taxon>Sordariomycetes</taxon>
        <taxon>Xylariomycetidae</taxon>
        <taxon>Amphisphaeriales</taxon>
        <taxon>Apiosporaceae</taxon>
        <taxon>Apiospora</taxon>
    </lineage>
</organism>
<keyword evidence="4" id="KW-1185">Reference proteome</keyword>
<sequence length="331" mass="36996">MRGPQLLQAFQDEFDRQERFGCWPREYTDAIRHLRQPRERGAREARECLMQARSDGRIKVEEASFSRSAPRTGIINVTTVSPSGNSDPKRPCIVFCHGGAMAGSDRYVGLHVNGPIWAEALGAVTVSVEYERSPENHGVGLARDCYEALVWCWENVEFDHDRLLLYGASAGGALAAGAALTLVHEQETAKSGLPELCGLFLEAPMLDWRCDTASMRRLSKNGPFFNREACAFAWQSVIQGKQVEFSDVVSPAEARKCDFAKLPPTAAYVGDMDPLLDEVVCFMERPGRQDFMYRVFQGVPHGFDAMLPTEPISVQAKDWKLQWIKTRFGIS</sequence>
<dbReference type="SUPFAM" id="SSF53474">
    <property type="entry name" value="alpha/beta-Hydrolases"/>
    <property type="match status" value="1"/>
</dbReference>
<dbReference type="PANTHER" id="PTHR48081">
    <property type="entry name" value="AB HYDROLASE SUPERFAMILY PROTEIN C4A8.06C"/>
    <property type="match status" value="1"/>
</dbReference>
<proteinExistence type="predicted"/>
<dbReference type="GeneID" id="92094802"/>
<dbReference type="Proteomes" id="UP001480595">
    <property type="component" value="Unassembled WGS sequence"/>
</dbReference>
<dbReference type="RefSeq" id="XP_066710849.1">
    <property type="nucleotide sequence ID" value="XM_066861739.1"/>
</dbReference>
<dbReference type="Gene3D" id="3.40.50.1820">
    <property type="entry name" value="alpha/beta hydrolase"/>
    <property type="match status" value="1"/>
</dbReference>
<evidence type="ECO:0000256" key="1">
    <source>
        <dbReference type="ARBA" id="ARBA00022801"/>
    </source>
</evidence>
<dbReference type="InterPro" id="IPR050300">
    <property type="entry name" value="GDXG_lipolytic_enzyme"/>
</dbReference>
<evidence type="ECO:0000259" key="2">
    <source>
        <dbReference type="Pfam" id="PF07859"/>
    </source>
</evidence>
<keyword evidence="1" id="KW-0378">Hydrolase</keyword>
<protein>
    <submittedName>
        <fullName evidence="3">Carboxylesterase NlhH</fullName>
    </submittedName>
</protein>
<feature type="domain" description="Alpha/beta hydrolase fold-3" evidence="2">
    <location>
        <begin position="93"/>
        <end position="303"/>
    </location>
</feature>